<organism evidence="2">
    <name type="scientific">viral metagenome</name>
    <dbReference type="NCBI Taxonomy" id="1070528"/>
    <lineage>
        <taxon>unclassified sequences</taxon>
        <taxon>metagenomes</taxon>
        <taxon>organismal metagenomes</taxon>
    </lineage>
</organism>
<evidence type="ECO:0000256" key="1">
    <source>
        <dbReference type="SAM" id="MobiDB-lite"/>
    </source>
</evidence>
<dbReference type="AlphaFoldDB" id="A0A6C0JW96"/>
<reference evidence="2" key="1">
    <citation type="journal article" date="2020" name="Nature">
        <title>Giant virus diversity and host interactions through global metagenomics.</title>
        <authorList>
            <person name="Schulz F."/>
            <person name="Roux S."/>
            <person name="Paez-Espino D."/>
            <person name="Jungbluth S."/>
            <person name="Walsh D.A."/>
            <person name="Denef V.J."/>
            <person name="McMahon K.D."/>
            <person name="Konstantinidis K.T."/>
            <person name="Eloe-Fadrosh E.A."/>
            <person name="Kyrpides N.C."/>
            <person name="Woyke T."/>
        </authorList>
    </citation>
    <scope>NUCLEOTIDE SEQUENCE</scope>
    <source>
        <strain evidence="2">GVMAG-S-1063924-116</strain>
    </source>
</reference>
<proteinExistence type="predicted"/>
<accession>A0A6C0JW96</accession>
<name>A0A6C0JW96_9ZZZZ</name>
<protein>
    <submittedName>
        <fullName evidence="2">Uncharacterized protein</fullName>
    </submittedName>
</protein>
<feature type="region of interest" description="Disordered" evidence="1">
    <location>
        <begin position="1"/>
        <end position="26"/>
    </location>
</feature>
<dbReference type="EMBL" id="MN740698">
    <property type="protein sequence ID" value="QHU08657.1"/>
    <property type="molecule type" value="Genomic_DNA"/>
</dbReference>
<evidence type="ECO:0000313" key="2">
    <source>
        <dbReference type="EMBL" id="QHU08657.1"/>
    </source>
</evidence>
<sequence>MPRAKSTAPKIPRSYTYHHKGPTEGRNYLLTMDPGPENTGVRLERFNVKRNRVRTILSATVGFREAKDLKTMTLATLTNLAEFLDSLEKYIVKCHGIVIEKQVKANTPARVLEGMMLGYLLGKYGDEAPSLLTVDSRFKGSFLPKPAWVKGPKLKPWSEDLGYHLIIMYGEDPDEVVGDLHDSSDKRDDRTDCILMSECYRQAVLGMISFVPESIVWVRLKQNRKVYTGPIS</sequence>